<dbReference type="Proteomes" id="UP000008922">
    <property type="component" value="Chromosome"/>
</dbReference>
<dbReference type="OrthoDB" id="9809956at2"/>
<proteinExistence type="inferred from homology"/>
<evidence type="ECO:0000256" key="1">
    <source>
        <dbReference type="ARBA" id="ARBA00006581"/>
    </source>
</evidence>
<name>E8N1X7_ANATU</name>
<sequence length="144" mass="15390">MQTLRVARVRPQAKLPTRKHPEDAGLDLYAAESVTIPPHSPGIVPTGIAVDIPTGYVGLLKPKGRNDHLLGAGVIDAGYQGEILVKIVNPFPHSLVISAGEAIGQLLILPILTPGVQEVTPEELRQKPSERGSSGGIVDQFLRW</sequence>
<evidence type="ECO:0000256" key="4">
    <source>
        <dbReference type="ARBA" id="ARBA00023080"/>
    </source>
</evidence>
<dbReference type="FunCoup" id="E8N1X7">
    <property type="interactions" value="253"/>
</dbReference>
<dbReference type="GO" id="GO:0046081">
    <property type="term" value="P:dUTP catabolic process"/>
    <property type="evidence" value="ECO:0007669"/>
    <property type="project" value="InterPro"/>
</dbReference>
<dbReference type="GO" id="GO:0006226">
    <property type="term" value="P:dUMP biosynthetic process"/>
    <property type="evidence" value="ECO:0007669"/>
    <property type="project" value="InterPro"/>
</dbReference>
<reference evidence="8 9" key="1">
    <citation type="submission" date="2010-12" db="EMBL/GenBank/DDBJ databases">
        <title>Whole genome sequence of Anaerolinea thermophila UNI-1.</title>
        <authorList>
            <person name="Narita-Yamada S."/>
            <person name="Kishi E."/>
            <person name="Watanabe Y."/>
            <person name="Takasaki K."/>
            <person name="Ankai A."/>
            <person name="Oguchi A."/>
            <person name="Fukui S."/>
            <person name="Takahashi M."/>
            <person name="Yashiro I."/>
            <person name="Hosoyama A."/>
            <person name="Sekiguchi Y."/>
            <person name="Hanada S."/>
            <person name="Fujita N."/>
        </authorList>
    </citation>
    <scope>NUCLEOTIDE SEQUENCE [LARGE SCALE GENOMIC DNA]</scope>
    <source>
        <strain evidence="9">DSM 14523 / JCM 11388 / NBRC 100420 / UNI-1</strain>
    </source>
</reference>
<dbReference type="InParanoid" id="E8N1X7"/>
<dbReference type="GO" id="GO:0000287">
    <property type="term" value="F:magnesium ion binding"/>
    <property type="evidence" value="ECO:0007669"/>
    <property type="project" value="InterPro"/>
</dbReference>
<dbReference type="KEGG" id="atm:ANT_28980"/>
<evidence type="ECO:0000313" key="9">
    <source>
        <dbReference type="Proteomes" id="UP000008922"/>
    </source>
</evidence>
<dbReference type="InterPro" id="IPR008181">
    <property type="entry name" value="dUTPase"/>
</dbReference>
<evidence type="ECO:0000259" key="7">
    <source>
        <dbReference type="Pfam" id="PF00692"/>
    </source>
</evidence>
<feature type="domain" description="dUTPase-like" evidence="7">
    <location>
        <begin position="13"/>
        <end position="134"/>
    </location>
</feature>
<comment type="similarity">
    <text evidence="1">Belongs to the dUTPase family.</text>
</comment>
<evidence type="ECO:0000256" key="6">
    <source>
        <dbReference type="SAM" id="MobiDB-lite"/>
    </source>
</evidence>
<dbReference type="PANTHER" id="PTHR11241">
    <property type="entry name" value="DEOXYURIDINE 5'-TRIPHOSPHATE NUCLEOTIDOHYDROLASE"/>
    <property type="match status" value="1"/>
</dbReference>
<dbReference type="EC" id="3.6.1.23" evidence="2"/>
<keyword evidence="3 8" id="KW-0378">Hydrolase</keyword>
<dbReference type="InterPro" id="IPR036157">
    <property type="entry name" value="dUTPase-like_sf"/>
</dbReference>
<accession>E8N1X7</accession>
<dbReference type="STRING" id="926569.ANT_28980"/>
<dbReference type="Pfam" id="PF00692">
    <property type="entry name" value="dUTPase"/>
    <property type="match status" value="1"/>
</dbReference>
<evidence type="ECO:0000256" key="3">
    <source>
        <dbReference type="ARBA" id="ARBA00022801"/>
    </source>
</evidence>
<dbReference type="AlphaFoldDB" id="E8N1X7"/>
<evidence type="ECO:0000256" key="5">
    <source>
        <dbReference type="ARBA" id="ARBA00047686"/>
    </source>
</evidence>
<keyword evidence="4" id="KW-0546">Nucleotide metabolism</keyword>
<dbReference type="PANTHER" id="PTHR11241:SF0">
    <property type="entry name" value="DEOXYURIDINE 5'-TRIPHOSPHATE NUCLEOTIDOHYDROLASE"/>
    <property type="match status" value="1"/>
</dbReference>
<protein>
    <recommendedName>
        <fullName evidence="2">dUTP diphosphatase</fullName>
        <ecNumber evidence="2">3.6.1.23</ecNumber>
    </recommendedName>
</protein>
<dbReference type="InterPro" id="IPR029054">
    <property type="entry name" value="dUTPase-like"/>
</dbReference>
<feature type="region of interest" description="Disordered" evidence="6">
    <location>
        <begin position="1"/>
        <end position="20"/>
    </location>
</feature>
<dbReference type="HOGENOM" id="CLU_068508_1_3_0"/>
<evidence type="ECO:0000313" key="8">
    <source>
        <dbReference type="EMBL" id="BAJ64924.1"/>
    </source>
</evidence>
<dbReference type="eggNOG" id="COG0756">
    <property type="taxonomic scope" value="Bacteria"/>
</dbReference>
<organism evidence="8 9">
    <name type="scientific">Anaerolinea thermophila (strain DSM 14523 / JCM 11388 / NBRC 100420 / UNI-1)</name>
    <dbReference type="NCBI Taxonomy" id="926569"/>
    <lineage>
        <taxon>Bacteria</taxon>
        <taxon>Bacillati</taxon>
        <taxon>Chloroflexota</taxon>
        <taxon>Anaerolineae</taxon>
        <taxon>Anaerolineales</taxon>
        <taxon>Anaerolineaceae</taxon>
        <taxon>Anaerolinea</taxon>
    </lineage>
</organism>
<comment type="catalytic activity">
    <reaction evidence="5">
        <text>dUTP + H2O = dUMP + diphosphate + H(+)</text>
        <dbReference type="Rhea" id="RHEA:10248"/>
        <dbReference type="ChEBI" id="CHEBI:15377"/>
        <dbReference type="ChEBI" id="CHEBI:15378"/>
        <dbReference type="ChEBI" id="CHEBI:33019"/>
        <dbReference type="ChEBI" id="CHEBI:61555"/>
        <dbReference type="ChEBI" id="CHEBI:246422"/>
        <dbReference type="EC" id="3.6.1.23"/>
    </reaction>
</comment>
<dbReference type="RefSeq" id="WP_013561269.1">
    <property type="nucleotide sequence ID" value="NC_014960.1"/>
</dbReference>
<dbReference type="GO" id="GO:0004170">
    <property type="term" value="F:dUTP diphosphatase activity"/>
    <property type="evidence" value="ECO:0007669"/>
    <property type="project" value="UniProtKB-EC"/>
</dbReference>
<dbReference type="SUPFAM" id="SSF51283">
    <property type="entry name" value="dUTPase-like"/>
    <property type="match status" value="1"/>
</dbReference>
<evidence type="ECO:0000256" key="2">
    <source>
        <dbReference type="ARBA" id="ARBA00012379"/>
    </source>
</evidence>
<gene>
    <name evidence="8" type="primary">dut</name>
    <name evidence="8" type="ordered locus">ANT_28980</name>
</gene>
<dbReference type="CDD" id="cd07557">
    <property type="entry name" value="trimeric_dUTPase"/>
    <property type="match status" value="1"/>
</dbReference>
<dbReference type="Gene3D" id="2.70.40.10">
    <property type="match status" value="1"/>
</dbReference>
<dbReference type="EMBL" id="AP012029">
    <property type="protein sequence ID" value="BAJ64924.1"/>
    <property type="molecule type" value="Genomic_DNA"/>
</dbReference>
<dbReference type="InterPro" id="IPR033704">
    <property type="entry name" value="dUTPase_trimeric"/>
</dbReference>
<keyword evidence="9" id="KW-1185">Reference proteome</keyword>